<sequence>MLDSKIIDDISRRISALIAESPVADIENNLRPVLQSIFAKLELVTREEFDIQAQVLQRTREQLTQLEHRLAALESRPSPEE</sequence>
<dbReference type="PANTHER" id="PTHR38040">
    <property type="entry name" value="UBIQUINONE BIOSYNTHESIS ACCESSORY FACTOR UBIK"/>
    <property type="match status" value="1"/>
</dbReference>
<name>A0A1J5R7M7_9ZZZZ</name>
<gene>
    <name evidence="1" type="ORF">GALL_300670</name>
</gene>
<comment type="caution">
    <text evidence="1">The sequence shown here is derived from an EMBL/GenBank/DDBJ whole genome shotgun (WGS) entry which is preliminary data.</text>
</comment>
<evidence type="ECO:0000313" key="1">
    <source>
        <dbReference type="EMBL" id="OIQ88060.1"/>
    </source>
</evidence>
<organism evidence="1">
    <name type="scientific">mine drainage metagenome</name>
    <dbReference type="NCBI Taxonomy" id="410659"/>
    <lineage>
        <taxon>unclassified sequences</taxon>
        <taxon>metagenomes</taxon>
        <taxon>ecological metagenomes</taxon>
    </lineage>
</organism>
<dbReference type="AlphaFoldDB" id="A0A1J5R7M7"/>
<dbReference type="Pfam" id="PF04380">
    <property type="entry name" value="BMFP"/>
    <property type="match status" value="1"/>
</dbReference>
<protein>
    <submittedName>
        <fullName evidence="1">Membrane fusogenic activity</fullName>
    </submittedName>
</protein>
<dbReference type="GO" id="GO:0005829">
    <property type="term" value="C:cytosol"/>
    <property type="evidence" value="ECO:0007669"/>
    <property type="project" value="TreeGrafter"/>
</dbReference>
<dbReference type="EMBL" id="MLJW01000390">
    <property type="protein sequence ID" value="OIQ88060.1"/>
    <property type="molecule type" value="Genomic_DNA"/>
</dbReference>
<proteinExistence type="inferred from homology"/>
<reference evidence="1" key="1">
    <citation type="submission" date="2016-10" db="EMBL/GenBank/DDBJ databases">
        <title>Sequence of Gallionella enrichment culture.</title>
        <authorList>
            <person name="Poehlein A."/>
            <person name="Muehling M."/>
            <person name="Daniel R."/>
        </authorList>
    </citation>
    <scope>NUCLEOTIDE SEQUENCE</scope>
</reference>
<accession>A0A1J5R7M7</accession>
<dbReference type="InterPro" id="IPR007475">
    <property type="entry name" value="UbiK"/>
</dbReference>
<dbReference type="PANTHER" id="PTHR38040:SF1">
    <property type="entry name" value="UBIQUINONE BIOSYNTHESIS ACCESSORY FACTOR UBIK"/>
    <property type="match status" value="1"/>
</dbReference>
<dbReference type="HAMAP" id="MF_02216">
    <property type="entry name" value="UbiK"/>
    <property type="match status" value="1"/>
</dbReference>